<keyword evidence="3" id="KW-1185">Reference proteome</keyword>
<evidence type="ECO:0000313" key="2">
    <source>
        <dbReference type="EMBL" id="MBB5476015.1"/>
    </source>
</evidence>
<reference evidence="2 3" key="1">
    <citation type="submission" date="2020-08" db="EMBL/GenBank/DDBJ databases">
        <title>Sequencing the genomes of 1000 actinobacteria strains.</title>
        <authorList>
            <person name="Klenk H.-P."/>
        </authorList>
    </citation>
    <scope>NUCLEOTIDE SEQUENCE [LARGE SCALE GENOMIC DNA]</scope>
    <source>
        <strain evidence="2 3">DSM 103125</strain>
    </source>
</reference>
<dbReference type="SUPFAM" id="SSF48371">
    <property type="entry name" value="ARM repeat"/>
    <property type="match status" value="1"/>
</dbReference>
<evidence type="ECO:0000313" key="3">
    <source>
        <dbReference type="Proteomes" id="UP000586947"/>
    </source>
</evidence>
<sequence>MILAGRDGGAPSTRSAVGEATQPSTVRAAVAAAAVGRWEALQHLVEVLLAVDAIGAEAGSRSALAVVAADPALVVRLDANVRRGPSCGPYTEPALQRVARRFTDASSGPLAMALASMHGDGRIRERAVAAILVRPGPEMMPFLVLRAGDWVTPVRERARAGLAMLLSEDPGTWIPAVLPTVLRLDERLRGGFAVNQVRAAMFAMTAQVWRGLLGSGSPRERRFLFRTGIAQRWLPLPDLVAYALTDRDVVVRSVAAEAACREAVWTRRPDVLRRLARSTRSEVRVVALTGLVRGGHDGEVAAYLDDDAPLVRAVARDAARRLGVDAREHYRHAVGTDDPPPGAIAGLSEIGSAVDAALLRPLLAHRSARVRAQVVRALRLLDAVVAAEFAALVRDPSPAVVREVATALRPLAGALPPDLPWQLLADTRVELRRAGYRLLHGRGIDVALRAGLIAALDVDPRLAERGRADVTRLARDHARATWRLTPRPELRVSGAEHADLRALAARAASTLGEDTSEQLVEWLTATRPGV</sequence>
<dbReference type="AlphaFoldDB" id="A0A840VH83"/>
<gene>
    <name evidence="2" type="ORF">HNR20_000520</name>
</gene>
<name>A0A840VH83_9ACTN</name>
<proteinExistence type="predicted"/>
<comment type="caution">
    <text evidence="2">The sequence shown here is derived from an EMBL/GenBank/DDBJ whole genome shotgun (WGS) entry which is preliminary data.</text>
</comment>
<evidence type="ECO:0008006" key="4">
    <source>
        <dbReference type="Google" id="ProtNLM"/>
    </source>
</evidence>
<dbReference type="Proteomes" id="UP000586947">
    <property type="component" value="Unassembled WGS sequence"/>
</dbReference>
<organism evidence="2 3">
    <name type="scientific">Micromonospora parathelypteridis</name>
    <dbReference type="NCBI Taxonomy" id="1839617"/>
    <lineage>
        <taxon>Bacteria</taxon>
        <taxon>Bacillati</taxon>
        <taxon>Actinomycetota</taxon>
        <taxon>Actinomycetes</taxon>
        <taxon>Micromonosporales</taxon>
        <taxon>Micromonosporaceae</taxon>
        <taxon>Micromonospora</taxon>
    </lineage>
</organism>
<evidence type="ECO:0000256" key="1">
    <source>
        <dbReference type="SAM" id="MobiDB-lite"/>
    </source>
</evidence>
<accession>A0A840VH83</accession>
<dbReference type="InterPro" id="IPR011989">
    <property type="entry name" value="ARM-like"/>
</dbReference>
<protein>
    <recommendedName>
        <fullName evidence="4">HEAT repeat domain-containing protein</fullName>
    </recommendedName>
</protein>
<dbReference type="RefSeq" id="WP_184176136.1">
    <property type="nucleotide sequence ID" value="NZ_BMNF01000008.1"/>
</dbReference>
<dbReference type="InterPro" id="IPR016024">
    <property type="entry name" value="ARM-type_fold"/>
</dbReference>
<dbReference type="Gene3D" id="1.25.10.10">
    <property type="entry name" value="Leucine-rich Repeat Variant"/>
    <property type="match status" value="1"/>
</dbReference>
<dbReference type="EMBL" id="JACHDP010000001">
    <property type="protein sequence ID" value="MBB5476015.1"/>
    <property type="molecule type" value="Genomic_DNA"/>
</dbReference>
<feature type="region of interest" description="Disordered" evidence="1">
    <location>
        <begin position="1"/>
        <end position="21"/>
    </location>
</feature>